<evidence type="ECO:0000313" key="3">
    <source>
        <dbReference type="Proteomes" id="UP000228380"/>
    </source>
</evidence>
<dbReference type="GeneID" id="120110420"/>
<dbReference type="InterPro" id="IPR032739">
    <property type="entry name" value="MRNIP"/>
</dbReference>
<keyword evidence="3" id="KW-1185">Reference proteome</keyword>
<feature type="region of interest" description="Disordered" evidence="1">
    <location>
        <begin position="62"/>
        <end position="97"/>
    </location>
</feature>
<dbReference type="PANTHER" id="PTHR15863:SF2">
    <property type="entry name" value="MRN COMPLEX-INTERACTING PROTEIN"/>
    <property type="match status" value="1"/>
</dbReference>
<dbReference type="KEGG" id="pda:120110420"/>
<name>A0A8B9ABB5_PHODC</name>
<sequence length="230" mass="25702">MSTLFIAVQCFHCSTMQVKQQKKGSNKWVCAVCNQRQSVRRIHAQGPLARDLRHFVQAFNMSRSDGSHPIPPPSEGSRSPMAAAEHGGGANRGKRRMDWTEYLDPQKEKDDGGGGAEPEMVTELPPKMLRRHFSKCSPWMQLTAAGKEKPNFSKKRKDAAHSQGRIESRGGCISVAAKGQSRWSEYLEEFDGCSQGEEFTSPTSGQEPWGGRENLLPDMRVEDEVHPDFQ</sequence>
<feature type="domain" description="MRN complex-interacting protein N-terminal" evidence="2">
    <location>
        <begin position="8"/>
        <end position="67"/>
    </location>
</feature>
<dbReference type="PANTHER" id="PTHR15863">
    <property type="entry name" value="MRN COMPLEX-INTERACTING PROTEIN"/>
    <property type="match status" value="1"/>
</dbReference>
<dbReference type="GO" id="GO:0003682">
    <property type="term" value="F:chromatin binding"/>
    <property type="evidence" value="ECO:0007669"/>
    <property type="project" value="TreeGrafter"/>
</dbReference>
<gene>
    <name evidence="4" type="primary">LOC120110420</name>
</gene>
<feature type="compositionally biased region" description="Basic and acidic residues" evidence="1">
    <location>
        <begin position="219"/>
        <end position="230"/>
    </location>
</feature>
<feature type="region of interest" description="Disordered" evidence="1">
    <location>
        <begin position="194"/>
        <end position="230"/>
    </location>
</feature>
<dbReference type="AlphaFoldDB" id="A0A8B9ABB5"/>
<dbReference type="InterPro" id="IPR049472">
    <property type="entry name" value="MRNIP_N"/>
</dbReference>
<accession>A0A8B9ABB5</accession>
<dbReference type="RefSeq" id="XP_038981213.1">
    <property type="nucleotide sequence ID" value="XM_039125285.1"/>
</dbReference>
<dbReference type="Proteomes" id="UP000228380">
    <property type="component" value="Chromosome 4"/>
</dbReference>
<organism evidence="3 4">
    <name type="scientific">Phoenix dactylifera</name>
    <name type="common">Date palm</name>
    <dbReference type="NCBI Taxonomy" id="42345"/>
    <lineage>
        <taxon>Eukaryota</taxon>
        <taxon>Viridiplantae</taxon>
        <taxon>Streptophyta</taxon>
        <taxon>Embryophyta</taxon>
        <taxon>Tracheophyta</taxon>
        <taxon>Spermatophyta</taxon>
        <taxon>Magnoliopsida</taxon>
        <taxon>Liliopsida</taxon>
        <taxon>Arecaceae</taxon>
        <taxon>Coryphoideae</taxon>
        <taxon>Phoeniceae</taxon>
        <taxon>Phoenix</taxon>
    </lineage>
</organism>
<dbReference type="GO" id="GO:0005634">
    <property type="term" value="C:nucleus"/>
    <property type="evidence" value="ECO:0007669"/>
    <property type="project" value="TreeGrafter"/>
</dbReference>
<protein>
    <submittedName>
        <fullName evidence="4">MRN complex-interacting protein</fullName>
    </submittedName>
</protein>
<proteinExistence type="predicted"/>
<dbReference type="GO" id="GO:0007095">
    <property type="term" value="P:mitotic G2 DNA damage checkpoint signaling"/>
    <property type="evidence" value="ECO:0007669"/>
    <property type="project" value="TreeGrafter"/>
</dbReference>
<reference evidence="4" key="2">
    <citation type="submission" date="2025-08" db="UniProtKB">
        <authorList>
            <consortium name="RefSeq"/>
        </authorList>
    </citation>
    <scope>IDENTIFICATION</scope>
    <source>
        <tissue evidence="4">Young leaves</tissue>
    </source>
</reference>
<dbReference type="OrthoDB" id="5960226at2759"/>
<reference evidence="3" key="1">
    <citation type="journal article" date="2019" name="Nat. Commun.">
        <title>Genome-wide association mapping of date palm fruit traits.</title>
        <authorList>
            <person name="Hazzouri K.M."/>
            <person name="Gros-Balthazard M."/>
            <person name="Flowers J.M."/>
            <person name="Copetti D."/>
            <person name="Lemansour A."/>
            <person name="Lebrun M."/>
            <person name="Masmoudi K."/>
            <person name="Ferrand S."/>
            <person name="Dhar M.I."/>
            <person name="Fresquez Z.A."/>
            <person name="Rosas U."/>
            <person name="Zhang J."/>
            <person name="Talag J."/>
            <person name="Lee S."/>
            <person name="Kudrna D."/>
            <person name="Powell R.F."/>
            <person name="Leitch I.J."/>
            <person name="Krueger R.R."/>
            <person name="Wing R.A."/>
            <person name="Amiri K.M.A."/>
            <person name="Purugganan M.D."/>
        </authorList>
    </citation>
    <scope>NUCLEOTIDE SEQUENCE [LARGE SCALE GENOMIC DNA]</scope>
    <source>
        <strain evidence="3">cv. Khalas</strain>
    </source>
</reference>
<dbReference type="Pfam" id="PF15749">
    <property type="entry name" value="MRNIP"/>
    <property type="match status" value="1"/>
</dbReference>
<feature type="compositionally biased region" description="Polar residues" evidence="1">
    <location>
        <begin position="197"/>
        <end position="206"/>
    </location>
</feature>
<evidence type="ECO:0000259" key="2">
    <source>
        <dbReference type="Pfam" id="PF15749"/>
    </source>
</evidence>
<evidence type="ECO:0000313" key="4">
    <source>
        <dbReference type="RefSeq" id="XP_038981213.1"/>
    </source>
</evidence>
<evidence type="ECO:0000256" key="1">
    <source>
        <dbReference type="SAM" id="MobiDB-lite"/>
    </source>
</evidence>